<dbReference type="EMBL" id="JAVDWE010000014">
    <property type="protein sequence ID" value="MDR7096531.1"/>
    <property type="molecule type" value="Genomic_DNA"/>
</dbReference>
<proteinExistence type="predicted"/>
<sequence>MTDRDPPKTKLEPLQGESVWAAMARELASNPDSPASLNIMSAVGQAMRPRTQAVDQVVAALEEQLREDGEPARAALQAAIQYWERECGTQMDSPLLEDLQKIARERIERKLRQPPSMESILSSRPTTTDTGYQLGIHLEGLEGTWHRLWGIISLVFGFGDDIETDEGVAAVRIQFEELLGRTMTSPEWATLVAHAKNHHETVVKPSMAKGDTGKS</sequence>
<reference evidence="1 2" key="1">
    <citation type="submission" date="2023-07" db="EMBL/GenBank/DDBJ databases">
        <title>Sorghum-associated microbial communities from plants grown in Nebraska, USA.</title>
        <authorList>
            <person name="Schachtman D."/>
        </authorList>
    </citation>
    <scope>NUCLEOTIDE SEQUENCE [LARGE SCALE GENOMIC DNA]</scope>
    <source>
        <strain evidence="1 2">BE240</strain>
    </source>
</reference>
<name>A0ABU1VGD2_9BURK</name>
<comment type="caution">
    <text evidence="1">The sequence shown here is derived from an EMBL/GenBank/DDBJ whole genome shotgun (WGS) entry which is preliminary data.</text>
</comment>
<organism evidence="1 2">
    <name type="scientific">Hydrogenophaga laconesensis</name>
    <dbReference type="NCBI Taxonomy" id="1805971"/>
    <lineage>
        <taxon>Bacteria</taxon>
        <taxon>Pseudomonadati</taxon>
        <taxon>Pseudomonadota</taxon>
        <taxon>Betaproteobacteria</taxon>
        <taxon>Burkholderiales</taxon>
        <taxon>Comamonadaceae</taxon>
        <taxon>Hydrogenophaga</taxon>
    </lineage>
</organism>
<dbReference type="Proteomes" id="UP001265550">
    <property type="component" value="Unassembled WGS sequence"/>
</dbReference>
<gene>
    <name evidence="1" type="ORF">J2X09_004288</name>
</gene>
<evidence type="ECO:0000313" key="1">
    <source>
        <dbReference type="EMBL" id="MDR7096531.1"/>
    </source>
</evidence>
<evidence type="ECO:0000313" key="2">
    <source>
        <dbReference type="Proteomes" id="UP001265550"/>
    </source>
</evidence>
<dbReference type="RefSeq" id="WP_204734758.1">
    <property type="nucleotide sequence ID" value="NZ_JAVDWE010000014.1"/>
</dbReference>
<protein>
    <submittedName>
        <fullName evidence="1">Uncharacterized protein</fullName>
    </submittedName>
</protein>
<keyword evidence="2" id="KW-1185">Reference proteome</keyword>
<accession>A0ABU1VGD2</accession>